<dbReference type="EMBL" id="BSOW01000007">
    <property type="protein sequence ID" value="GLR85849.1"/>
    <property type="molecule type" value="Genomic_DNA"/>
</dbReference>
<dbReference type="Gene3D" id="3.30.160.390">
    <property type="entry name" value="Integrase, DNA-binding domain"/>
    <property type="match status" value="1"/>
</dbReference>
<dbReference type="InterPro" id="IPR050808">
    <property type="entry name" value="Phage_Integrase"/>
</dbReference>
<evidence type="ECO:0000313" key="8">
    <source>
        <dbReference type="Proteomes" id="UP001156905"/>
    </source>
</evidence>
<dbReference type="Proteomes" id="UP001156905">
    <property type="component" value="Unassembled WGS sequence"/>
</dbReference>
<dbReference type="InterPro" id="IPR011010">
    <property type="entry name" value="DNA_brk_join_enz"/>
</dbReference>
<reference evidence="8" key="1">
    <citation type="journal article" date="2019" name="Int. J. Syst. Evol. Microbiol.">
        <title>The Global Catalogue of Microorganisms (GCM) 10K type strain sequencing project: providing services to taxonomists for standard genome sequencing and annotation.</title>
        <authorList>
            <consortium name="The Broad Institute Genomics Platform"/>
            <consortium name="The Broad Institute Genome Sequencing Center for Infectious Disease"/>
            <person name="Wu L."/>
            <person name="Ma J."/>
        </authorList>
    </citation>
    <scope>NUCLEOTIDE SEQUENCE [LARGE SCALE GENOMIC DNA]</scope>
    <source>
        <strain evidence="8">NBRC 102520</strain>
    </source>
</reference>
<protein>
    <submittedName>
        <fullName evidence="7">Bacteriophage P4 integrase</fullName>
    </submittedName>
</protein>
<evidence type="ECO:0000313" key="7">
    <source>
        <dbReference type="EMBL" id="GLR85849.1"/>
    </source>
</evidence>
<organism evidence="7 8">
    <name type="scientific">Bradyrhizobium iriomotense</name>
    <dbReference type="NCBI Taxonomy" id="441950"/>
    <lineage>
        <taxon>Bacteria</taxon>
        <taxon>Pseudomonadati</taxon>
        <taxon>Pseudomonadota</taxon>
        <taxon>Alphaproteobacteria</taxon>
        <taxon>Hyphomicrobiales</taxon>
        <taxon>Nitrobacteraceae</taxon>
        <taxon>Bradyrhizobium</taxon>
    </lineage>
</organism>
<name>A0ABQ6AXP4_9BRAD</name>
<keyword evidence="8" id="KW-1185">Reference proteome</keyword>
<feature type="domain" description="Integrase DNA-binding" evidence="5">
    <location>
        <begin position="56"/>
        <end position="138"/>
    </location>
</feature>
<dbReference type="InterPro" id="IPR010998">
    <property type="entry name" value="Integrase_recombinase_N"/>
</dbReference>
<keyword evidence="4" id="KW-0233">DNA recombination</keyword>
<dbReference type="PANTHER" id="PTHR30629">
    <property type="entry name" value="PROPHAGE INTEGRASE"/>
    <property type="match status" value="1"/>
</dbReference>
<evidence type="ECO:0000259" key="6">
    <source>
        <dbReference type="Pfam" id="PF22022"/>
    </source>
</evidence>
<dbReference type="InterPro" id="IPR053876">
    <property type="entry name" value="Phage_int_M"/>
</dbReference>
<evidence type="ECO:0000256" key="1">
    <source>
        <dbReference type="ARBA" id="ARBA00008857"/>
    </source>
</evidence>
<proteinExistence type="inferred from homology"/>
<evidence type="ECO:0000259" key="5">
    <source>
        <dbReference type="Pfam" id="PF13356"/>
    </source>
</evidence>
<feature type="domain" description="Phage integrase central" evidence="6">
    <location>
        <begin position="147"/>
        <end position="253"/>
    </location>
</feature>
<gene>
    <name evidence="7" type="ORF">GCM10007857_25600</name>
</gene>
<dbReference type="CDD" id="cd00801">
    <property type="entry name" value="INT_P4_C"/>
    <property type="match status" value="1"/>
</dbReference>
<dbReference type="InterPro" id="IPR038488">
    <property type="entry name" value="Integrase_DNA-bd_sf"/>
</dbReference>
<dbReference type="Pfam" id="PF13356">
    <property type="entry name" value="Arm-DNA-bind_3"/>
    <property type="match status" value="1"/>
</dbReference>
<dbReference type="Pfam" id="PF22022">
    <property type="entry name" value="Phage_int_M"/>
    <property type="match status" value="1"/>
</dbReference>
<accession>A0ABQ6AXP4</accession>
<sequence length="471" mass="52229">MSRWVKQGGVTGGYGKNPLCGKCLPRFGHRGWAQGGEPQNTTAERQENMARGIHKLTETKIAKLIKPGRYADGGGLYLQVERGGSKNWIYRSTQAGRDTITGLGSLRDIGLDEVRDNAKRMRGLIKSGGRSPQAAKAAKAAISAINFREAARAYAADHKSSWHNPVHRNQWFKHMLGEDENGELVGPEHDYCRHLHPRDVRDIGLDEVKAVLLPIWSAKPETARRIRGRIEKVLGWATTHGYRAGDNPARWAGFLENVLPSQSGRKVNHHRTLPYTAMPDLMARLKQQDGVAPKALRFTILTVVRTSSIRGVDDRDDTPPLDWSHIDLPAKLWTVPRVKNNDIEFVIPLSDAALDILREMHRLTGGKGLVFPGDLKGEPLSNNAMLAVLKRMKVAATSHGLARAGFETWADECSTADDQIINAVMSHGKQRGKLKAAYSRGQLLQKRRALMQDWADYLTAAQGRRLTVIAA</sequence>
<dbReference type="SUPFAM" id="SSF56349">
    <property type="entry name" value="DNA breaking-rejoining enzymes"/>
    <property type="match status" value="1"/>
</dbReference>
<evidence type="ECO:0000256" key="4">
    <source>
        <dbReference type="ARBA" id="ARBA00023172"/>
    </source>
</evidence>
<comment type="similarity">
    <text evidence="1">Belongs to the 'phage' integrase family.</text>
</comment>
<keyword evidence="2" id="KW-0229">DNA integration</keyword>
<evidence type="ECO:0000256" key="3">
    <source>
        <dbReference type="ARBA" id="ARBA00023125"/>
    </source>
</evidence>
<dbReference type="Gene3D" id="1.10.443.10">
    <property type="entry name" value="Intergrase catalytic core"/>
    <property type="match status" value="1"/>
</dbReference>
<dbReference type="Gene3D" id="1.10.150.130">
    <property type="match status" value="1"/>
</dbReference>
<evidence type="ECO:0000256" key="2">
    <source>
        <dbReference type="ARBA" id="ARBA00022908"/>
    </source>
</evidence>
<dbReference type="InterPro" id="IPR025166">
    <property type="entry name" value="Integrase_DNA_bind_dom"/>
</dbReference>
<dbReference type="PANTHER" id="PTHR30629:SF2">
    <property type="entry name" value="PROPHAGE INTEGRASE INTS-RELATED"/>
    <property type="match status" value="1"/>
</dbReference>
<dbReference type="InterPro" id="IPR013762">
    <property type="entry name" value="Integrase-like_cat_sf"/>
</dbReference>
<keyword evidence="3" id="KW-0238">DNA-binding</keyword>
<comment type="caution">
    <text evidence="7">The sequence shown here is derived from an EMBL/GenBank/DDBJ whole genome shotgun (WGS) entry which is preliminary data.</text>
</comment>